<keyword evidence="6" id="KW-0560">Oxidoreductase</keyword>
<comment type="cofactor">
    <cofactor evidence="1">
        <name>FAD</name>
        <dbReference type="ChEBI" id="CHEBI:57692"/>
    </cofactor>
</comment>
<dbReference type="InterPro" id="IPR010971">
    <property type="entry name" value="UbiH/COQ6"/>
</dbReference>
<dbReference type="GO" id="GO:0071949">
    <property type="term" value="F:FAD binding"/>
    <property type="evidence" value="ECO:0007669"/>
    <property type="project" value="InterPro"/>
</dbReference>
<dbReference type="UniPathway" id="UPA00232"/>
<dbReference type="Pfam" id="PF01494">
    <property type="entry name" value="FAD_binding_3"/>
    <property type="match status" value="1"/>
</dbReference>
<accession>A0A3E0U7W4</accession>
<dbReference type="NCBIfam" id="TIGR01988">
    <property type="entry name" value="Ubi-OHases"/>
    <property type="match status" value="1"/>
</dbReference>
<dbReference type="PROSITE" id="PS01304">
    <property type="entry name" value="UBIH"/>
    <property type="match status" value="1"/>
</dbReference>
<dbReference type="Proteomes" id="UP000256899">
    <property type="component" value="Unassembled WGS sequence"/>
</dbReference>
<protein>
    <submittedName>
        <fullName evidence="10">2-octaprenyl-6-methoxyphenyl hydroxylase</fullName>
    </submittedName>
</protein>
<keyword evidence="11" id="KW-1185">Reference proteome</keyword>
<dbReference type="EMBL" id="QUOT01000001">
    <property type="protein sequence ID" value="REL32215.1"/>
    <property type="molecule type" value="Genomic_DNA"/>
</dbReference>
<feature type="domain" description="FAD-binding" evidence="9">
    <location>
        <begin position="17"/>
        <end position="372"/>
    </location>
</feature>
<dbReference type="InterPro" id="IPR036188">
    <property type="entry name" value="FAD/NAD-bd_sf"/>
</dbReference>
<dbReference type="GO" id="GO:0006744">
    <property type="term" value="P:ubiquinone biosynthetic process"/>
    <property type="evidence" value="ECO:0007669"/>
    <property type="project" value="UniProtKB-UniPathway"/>
</dbReference>
<dbReference type="FunFam" id="3.50.50.60:FF:000021">
    <property type="entry name" value="Ubiquinone biosynthesis monooxygenase COQ6"/>
    <property type="match status" value="1"/>
</dbReference>
<dbReference type="InterPro" id="IPR051205">
    <property type="entry name" value="UbiH/COQ6_monooxygenase"/>
</dbReference>
<dbReference type="NCBIfam" id="TIGR01984">
    <property type="entry name" value="UbiH"/>
    <property type="match status" value="1"/>
</dbReference>
<comment type="caution">
    <text evidence="10">The sequence shown here is derived from an EMBL/GenBank/DDBJ whole genome shotgun (WGS) entry which is preliminary data.</text>
</comment>
<dbReference type="PANTHER" id="PTHR43876">
    <property type="entry name" value="UBIQUINONE BIOSYNTHESIS MONOOXYGENASE COQ6, MITOCHONDRIAL"/>
    <property type="match status" value="1"/>
</dbReference>
<evidence type="ECO:0000256" key="6">
    <source>
        <dbReference type="ARBA" id="ARBA00023002"/>
    </source>
</evidence>
<dbReference type="RefSeq" id="WP_116017617.1">
    <property type="nucleotide sequence ID" value="NZ_QUOT01000001.1"/>
</dbReference>
<evidence type="ECO:0000313" key="11">
    <source>
        <dbReference type="Proteomes" id="UP000256899"/>
    </source>
</evidence>
<evidence type="ECO:0000256" key="4">
    <source>
        <dbReference type="ARBA" id="ARBA00022630"/>
    </source>
</evidence>
<dbReference type="Gene3D" id="3.50.50.60">
    <property type="entry name" value="FAD/NAD(P)-binding domain"/>
    <property type="match status" value="2"/>
</dbReference>
<evidence type="ECO:0000256" key="8">
    <source>
        <dbReference type="ARBA" id="ARBA00065734"/>
    </source>
</evidence>
<dbReference type="GO" id="GO:0110142">
    <property type="term" value="C:ubiquinone biosynthesis complex"/>
    <property type="evidence" value="ECO:0007669"/>
    <property type="project" value="UniProtKB-ARBA"/>
</dbReference>
<dbReference type="PANTHER" id="PTHR43876:SF8">
    <property type="entry name" value="2-OCTAPRENYL-6-METHOXYPHENOL HYDROXYLASE"/>
    <property type="match status" value="1"/>
</dbReference>
<comment type="subunit">
    <text evidence="8">Component of the Ubi complex metabolon, which regroups five ubiquinone biosynthesis proteins (UbiE, UbiF, UbiG, UbiH and UbiI) and two accessory factors (UbiK and the lipid-binding protein UbiJ).</text>
</comment>
<dbReference type="SUPFAM" id="SSF51905">
    <property type="entry name" value="FAD/NAD(P)-binding domain"/>
    <property type="match status" value="1"/>
</dbReference>
<proteinExistence type="inferred from homology"/>
<evidence type="ECO:0000256" key="5">
    <source>
        <dbReference type="ARBA" id="ARBA00022827"/>
    </source>
</evidence>
<sequence>MSQSTSKQTKEQTEQQVDVSIVGGGLSGLLMAVSLLRQPNIAQHSKLAIIEAANLEPSQMNPFDDRVLALSHGSVEYLRSLGVWTLMADDANPIETIHISDRGNYGKARINATDHQVEALGYVIPLASIANGLLTALKTADKHNKPIQWYTYSQIEQLTIKAEHTDIKLAAGAQAEPIDIEAKLVIACDGGQSLCRKVAKIGTSQQDYGQWAVIANVCPELPHNNRAFERFTEHGPIAMLPMTNQQCSLVWTLPPEQAQQVSELDDKAFCLALEQAFGRWLGSIQSTSKRSIFPLSLVQAEQQSYHRMALVGNASHTIHPIAGQGFNLGLRDVKVLADLVQQQIASGEADLGNAKLLNQYQVMRESDQQAIIKLTDSMVTLFSNDLPPLLAGRNIGLKVMNYLSPLQKAFVNKTMGY</sequence>
<dbReference type="GO" id="GO:0008681">
    <property type="term" value="F:2-octaprenyl-6-methoxyphenol hydroxylase activity"/>
    <property type="evidence" value="ECO:0007669"/>
    <property type="project" value="InterPro"/>
</dbReference>
<dbReference type="AlphaFoldDB" id="A0A3E0U7W4"/>
<dbReference type="PRINTS" id="PR00420">
    <property type="entry name" value="RNGMNOXGNASE"/>
</dbReference>
<evidence type="ECO:0000256" key="2">
    <source>
        <dbReference type="ARBA" id="ARBA00004749"/>
    </source>
</evidence>
<evidence type="ECO:0000313" key="10">
    <source>
        <dbReference type="EMBL" id="REL32215.1"/>
    </source>
</evidence>
<evidence type="ECO:0000256" key="1">
    <source>
        <dbReference type="ARBA" id="ARBA00001974"/>
    </source>
</evidence>
<keyword evidence="7" id="KW-0503">Monooxygenase</keyword>
<name>A0A3E0U7W4_9GAMM</name>
<evidence type="ECO:0000259" key="9">
    <source>
        <dbReference type="Pfam" id="PF01494"/>
    </source>
</evidence>
<organism evidence="10 11">
    <name type="scientific">Thalassotalea euphylliae</name>
    <dbReference type="NCBI Taxonomy" id="1655234"/>
    <lineage>
        <taxon>Bacteria</taxon>
        <taxon>Pseudomonadati</taxon>
        <taxon>Pseudomonadota</taxon>
        <taxon>Gammaproteobacteria</taxon>
        <taxon>Alteromonadales</taxon>
        <taxon>Colwelliaceae</taxon>
        <taxon>Thalassotalea</taxon>
    </lineage>
</organism>
<dbReference type="InterPro" id="IPR002938">
    <property type="entry name" value="FAD-bd"/>
</dbReference>
<comment type="similarity">
    <text evidence="3">Belongs to the UbiH/COQ6 family.</text>
</comment>
<dbReference type="InterPro" id="IPR018168">
    <property type="entry name" value="Ubi_Hdrlase_CS"/>
</dbReference>
<gene>
    <name evidence="10" type="ORF">DXX94_16655</name>
</gene>
<reference evidence="11" key="1">
    <citation type="submission" date="2018-08" db="EMBL/GenBank/DDBJ databases">
        <title>Thalassotalea euphylliae genome.</title>
        <authorList>
            <person name="Summers S."/>
            <person name="Rice S.A."/>
            <person name="Freckelton M.L."/>
            <person name="Nedved B.T."/>
            <person name="Hadfield M.G."/>
        </authorList>
    </citation>
    <scope>NUCLEOTIDE SEQUENCE [LARGE SCALE GENOMIC DNA]</scope>
    <source>
        <strain evidence="11">H3</strain>
    </source>
</reference>
<dbReference type="NCBIfam" id="NF004356">
    <property type="entry name" value="PRK05732.1"/>
    <property type="match status" value="1"/>
</dbReference>
<evidence type="ECO:0000256" key="7">
    <source>
        <dbReference type="ARBA" id="ARBA00023033"/>
    </source>
</evidence>
<keyword evidence="4" id="KW-0285">Flavoprotein</keyword>
<evidence type="ECO:0000256" key="3">
    <source>
        <dbReference type="ARBA" id="ARBA00005349"/>
    </source>
</evidence>
<dbReference type="InterPro" id="IPR011295">
    <property type="entry name" value="UbiH"/>
</dbReference>
<comment type="pathway">
    <text evidence="2">Cofactor biosynthesis; ubiquinone biosynthesis.</text>
</comment>
<keyword evidence="5" id="KW-0274">FAD</keyword>